<organism evidence="3 4">
    <name type="scientific">Streptosporangium album</name>
    <dbReference type="NCBI Taxonomy" id="47479"/>
    <lineage>
        <taxon>Bacteria</taxon>
        <taxon>Bacillati</taxon>
        <taxon>Actinomycetota</taxon>
        <taxon>Actinomycetes</taxon>
        <taxon>Streptosporangiales</taxon>
        <taxon>Streptosporangiaceae</taxon>
        <taxon>Streptosporangium</taxon>
    </lineage>
</organism>
<dbReference type="PROSITE" id="PS50231">
    <property type="entry name" value="RICIN_B_LECTIN"/>
    <property type="match status" value="1"/>
</dbReference>
<reference evidence="3 4" key="1">
    <citation type="submission" date="2020-08" db="EMBL/GenBank/DDBJ databases">
        <title>Sequencing the genomes of 1000 actinobacteria strains.</title>
        <authorList>
            <person name="Klenk H.-P."/>
        </authorList>
    </citation>
    <scope>NUCLEOTIDE SEQUENCE [LARGE SCALE GENOMIC DNA]</scope>
    <source>
        <strain evidence="3 4">DSM 43023</strain>
    </source>
</reference>
<comment type="caution">
    <text evidence="3">The sequence shown here is derived from an EMBL/GenBank/DDBJ whole genome shotgun (WGS) entry which is preliminary data.</text>
</comment>
<dbReference type="EMBL" id="JACHJU010000005">
    <property type="protein sequence ID" value="MBB4943565.1"/>
    <property type="molecule type" value="Genomic_DNA"/>
</dbReference>
<proteinExistence type="predicted"/>
<dbReference type="RefSeq" id="WP_184759358.1">
    <property type="nucleotide sequence ID" value="NZ_BAABEK010000025.1"/>
</dbReference>
<dbReference type="Proteomes" id="UP000534286">
    <property type="component" value="Unassembled WGS sequence"/>
</dbReference>
<dbReference type="SMART" id="SM00458">
    <property type="entry name" value="RICIN"/>
    <property type="match status" value="1"/>
</dbReference>
<protein>
    <recommendedName>
        <fullName evidence="2">Ricin B lectin domain-containing protein</fullName>
    </recommendedName>
</protein>
<evidence type="ECO:0000313" key="4">
    <source>
        <dbReference type="Proteomes" id="UP000534286"/>
    </source>
</evidence>
<evidence type="ECO:0000259" key="2">
    <source>
        <dbReference type="SMART" id="SM00458"/>
    </source>
</evidence>
<name>A0A7W7S477_9ACTN</name>
<dbReference type="CDD" id="cd00161">
    <property type="entry name" value="beta-trefoil_Ricin-like"/>
    <property type="match status" value="1"/>
</dbReference>
<sequence>MSSAWLKTTSMLAVIASGMVLTAGPAAATGGQRIQVATAEQCLDVKDFSPKNGVIVQLWRCNQNANQLWTMRKDGTIRNSLNGKCLDVRDFNSKNRAAVQMWGCTGNANQQWYWSSSKYDGYKTLRSRLNNKCLDAREKRSENGTPLQIWACHGGWNQSFRWA</sequence>
<feature type="chain" id="PRO_5031251290" description="Ricin B lectin domain-containing protein" evidence="1">
    <location>
        <begin position="29"/>
        <end position="163"/>
    </location>
</feature>
<dbReference type="InterPro" id="IPR035992">
    <property type="entry name" value="Ricin_B-like_lectins"/>
</dbReference>
<dbReference type="Pfam" id="PF00652">
    <property type="entry name" value="Ricin_B_lectin"/>
    <property type="match status" value="1"/>
</dbReference>
<accession>A0A7W7S477</accession>
<dbReference type="AlphaFoldDB" id="A0A7W7S477"/>
<feature type="domain" description="Ricin B lectin" evidence="2">
    <location>
        <begin position="29"/>
        <end position="163"/>
    </location>
</feature>
<dbReference type="SUPFAM" id="SSF50370">
    <property type="entry name" value="Ricin B-like lectins"/>
    <property type="match status" value="1"/>
</dbReference>
<evidence type="ECO:0000313" key="3">
    <source>
        <dbReference type="EMBL" id="MBB4943565.1"/>
    </source>
</evidence>
<gene>
    <name evidence="3" type="ORF">FHR32_007965</name>
</gene>
<keyword evidence="4" id="KW-1185">Reference proteome</keyword>
<feature type="signal peptide" evidence="1">
    <location>
        <begin position="1"/>
        <end position="28"/>
    </location>
</feature>
<evidence type="ECO:0000256" key="1">
    <source>
        <dbReference type="SAM" id="SignalP"/>
    </source>
</evidence>
<dbReference type="InterPro" id="IPR000772">
    <property type="entry name" value="Ricin_B_lectin"/>
</dbReference>
<dbReference type="Gene3D" id="2.80.10.50">
    <property type="match status" value="2"/>
</dbReference>
<keyword evidence="1" id="KW-0732">Signal</keyword>